<reference evidence="1" key="1">
    <citation type="submission" date="2021-02" db="EMBL/GenBank/DDBJ databases">
        <authorList>
            <consortium name="DOE Joint Genome Institute"/>
            <person name="Ahrendt S."/>
            <person name="Looney B.P."/>
            <person name="Miyauchi S."/>
            <person name="Morin E."/>
            <person name="Drula E."/>
            <person name="Courty P.E."/>
            <person name="Chicoki N."/>
            <person name="Fauchery L."/>
            <person name="Kohler A."/>
            <person name="Kuo A."/>
            <person name="Labutti K."/>
            <person name="Pangilinan J."/>
            <person name="Lipzen A."/>
            <person name="Riley R."/>
            <person name="Andreopoulos W."/>
            <person name="He G."/>
            <person name="Johnson J."/>
            <person name="Barry K.W."/>
            <person name="Grigoriev I.V."/>
            <person name="Nagy L."/>
            <person name="Hibbett D."/>
            <person name="Henrissat B."/>
            <person name="Matheny P.B."/>
            <person name="Labbe J."/>
            <person name="Martin F."/>
        </authorList>
    </citation>
    <scope>NUCLEOTIDE SEQUENCE</scope>
    <source>
        <strain evidence="1">FP105234-sp</strain>
    </source>
</reference>
<comment type="caution">
    <text evidence="1">The sequence shown here is derived from an EMBL/GenBank/DDBJ whole genome shotgun (WGS) entry which is preliminary data.</text>
</comment>
<accession>A0ACB8RVH2</accession>
<proteinExistence type="predicted"/>
<name>A0ACB8RVH2_9AGAM</name>
<evidence type="ECO:0000313" key="2">
    <source>
        <dbReference type="Proteomes" id="UP000814033"/>
    </source>
</evidence>
<gene>
    <name evidence="1" type="ORF">FA95DRAFT_1558677</name>
</gene>
<dbReference type="Proteomes" id="UP000814033">
    <property type="component" value="Unassembled WGS sequence"/>
</dbReference>
<organism evidence="1 2">
    <name type="scientific">Auriscalpium vulgare</name>
    <dbReference type="NCBI Taxonomy" id="40419"/>
    <lineage>
        <taxon>Eukaryota</taxon>
        <taxon>Fungi</taxon>
        <taxon>Dikarya</taxon>
        <taxon>Basidiomycota</taxon>
        <taxon>Agaricomycotina</taxon>
        <taxon>Agaricomycetes</taxon>
        <taxon>Russulales</taxon>
        <taxon>Auriscalpiaceae</taxon>
        <taxon>Auriscalpium</taxon>
    </lineage>
</organism>
<protein>
    <submittedName>
        <fullName evidence="1">Uncharacterized protein</fullName>
    </submittedName>
</protein>
<reference evidence="1" key="2">
    <citation type="journal article" date="2022" name="New Phytol.">
        <title>Evolutionary transition to the ectomycorrhizal habit in the genomes of a hyperdiverse lineage of mushroom-forming fungi.</title>
        <authorList>
            <person name="Looney B."/>
            <person name="Miyauchi S."/>
            <person name="Morin E."/>
            <person name="Drula E."/>
            <person name="Courty P.E."/>
            <person name="Kohler A."/>
            <person name="Kuo A."/>
            <person name="LaButti K."/>
            <person name="Pangilinan J."/>
            <person name="Lipzen A."/>
            <person name="Riley R."/>
            <person name="Andreopoulos W."/>
            <person name="He G."/>
            <person name="Johnson J."/>
            <person name="Nolan M."/>
            <person name="Tritt A."/>
            <person name="Barry K.W."/>
            <person name="Grigoriev I.V."/>
            <person name="Nagy L.G."/>
            <person name="Hibbett D."/>
            <person name="Henrissat B."/>
            <person name="Matheny P.B."/>
            <person name="Labbe J."/>
            <person name="Martin F.M."/>
        </authorList>
    </citation>
    <scope>NUCLEOTIDE SEQUENCE</scope>
    <source>
        <strain evidence="1">FP105234-sp</strain>
    </source>
</reference>
<keyword evidence="2" id="KW-1185">Reference proteome</keyword>
<evidence type="ECO:0000313" key="1">
    <source>
        <dbReference type="EMBL" id="KAI0047796.1"/>
    </source>
</evidence>
<dbReference type="EMBL" id="MU275897">
    <property type="protein sequence ID" value="KAI0047796.1"/>
    <property type="molecule type" value="Genomic_DNA"/>
</dbReference>
<sequence length="98" mass="10593">MIRSANRASSREGLRAFGTSTALCLALSRRQPCRVLTSGPLAGRNTKLLCTPDPVGSESTNIQVPAFKTALGMLESLLQSIISWTPGLLLNRDWDHAK</sequence>